<dbReference type="EMBL" id="QQOH01000005">
    <property type="protein sequence ID" value="RDE18376.1"/>
    <property type="molecule type" value="Genomic_DNA"/>
</dbReference>
<evidence type="ECO:0000256" key="1">
    <source>
        <dbReference type="SAM" id="Phobius"/>
    </source>
</evidence>
<proteinExistence type="predicted"/>
<keyword evidence="1" id="KW-1133">Transmembrane helix</keyword>
<dbReference type="RefSeq" id="WP_114696952.1">
    <property type="nucleotide sequence ID" value="NZ_QQOH01000005.1"/>
</dbReference>
<organism evidence="2 3">
    <name type="scientific">Motiliproteus coralliicola</name>
    <dbReference type="NCBI Taxonomy" id="2283196"/>
    <lineage>
        <taxon>Bacteria</taxon>
        <taxon>Pseudomonadati</taxon>
        <taxon>Pseudomonadota</taxon>
        <taxon>Gammaproteobacteria</taxon>
        <taxon>Oceanospirillales</taxon>
        <taxon>Oceanospirillaceae</taxon>
        <taxon>Motiliproteus</taxon>
    </lineage>
</organism>
<evidence type="ECO:0000313" key="3">
    <source>
        <dbReference type="Proteomes" id="UP000253769"/>
    </source>
</evidence>
<keyword evidence="1" id="KW-0812">Transmembrane</keyword>
<comment type="caution">
    <text evidence="2">The sequence shown here is derived from an EMBL/GenBank/DDBJ whole genome shotgun (WGS) entry which is preliminary data.</text>
</comment>
<protein>
    <submittedName>
        <fullName evidence="2">Uncharacterized protein</fullName>
    </submittedName>
</protein>
<dbReference type="AlphaFoldDB" id="A0A369WCP1"/>
<reference evidence="2 3" key="1">
    <citation type="submission" date="2018-07" db="EMBL/GenBank/DDBJ databases">
        <title>Motiliproteus coralliicola sp. nov., a bacterium isolated from Coral.</title>
        <authorList>
            <person name="Wang G."/>
        </authorList>
    </citation>
    <scope>NUCLEOTIDE SEQUENCE [LARGE SCALE GENOMIC DNA]</scope>
    <source>
        <strain evidence="2 3">C34</strain>
    </source>
</reference>
<keyword evidence="1" id="KW-0472">Membrane</keyword>
<keyword evidence="3" id="KW-1185">Reference proteome</keyword>
<dbReference type="OrthoDB" id="6227426at2"/>
<sequence length="69" mass="7859">MPEPVYEALPYVYACLGIGLLYLLDSGVMAVMGFVLLVSAGLIVYMRNSARKRAYQARLRKKQRDWMDS</sequence>
<feature type="transmembrane region" description="Helical" evidence="1">
    <location>
        <begin position="20"/>
        <end position="45"/>
    </location>
</feature>
<dbReference type="Proteomes" id="UP000253769">
    <property type="component" value="Unassembled WGS sequence"/>
</dbReference>
<accession>A0A369WCP1</accession>
<name>A0A369WCP1_9GAMM</name>
<gene>
    <name evidence="2" type="ORF">DV711_17115</name>
</gene>
<evidence type="ECO:0000313" key="2">
    <source>
        <dbReference type="EMBL" id="RDE18376.1"/>
    </source>
</evidence>